<dbReference type="CDD" id="cd02440">
    <property type="entry name" value="AdoMet_MTases"/>
    <property type="match status" value="1"/>
</dbReference>
<keyword evidence="6" id="KW-1185">Reference proteome</keyword>
<evidence type="ECO:0000256" key="3">
    <source>
        <dbReference type="PROSITE-ProRule" id="PRU01022"/>
    </source>
</evidence>
<dbReference type="GO" id="GO:0032259">
    <property type="term" value="P:methylation"/>
    <property type="evidence" value="ECO:0007669"/>
    <property type="project" value="UniProtKB-KW"/>
</dbReference>
<dbReference type="PROSITE" id="PS51685">
    <property type="entry name" value="SAM_MT_ERG6_SMT"/>
    <property type="match status" value="1"/>
</dbReference>
<keyword evidence="3 5" id="KW-0489">Methyltransferase</keyword>
<dbReference type="InterPro" id="IPR050447">
    <property type="entry name" value="Erg6_SMT_methyltransf"/>
</dbReference>
<proteinExistence type="inferred from homology"/>
<dbReference type="GO" id="GO:0003838">
    <property type="term" value="F:sterol 24-C-methyltransferase activity"/>
    <property type="evidence" value="ECO:0007669"/>
    <property type="project" value="TreeGrafter"/>
</dbReference>
<reference evidence="5" key="1">
    <citation type="journal article" date="2020" name="Stud. Mycol.">
        <title>101 Dothideomycetes genomes: a test case for predicting lifestyles and emergence of pathogens.</title>
        <authorList>
            <person name="Haridas S."/>
            <person name="Albert R."/>
            <person name="Binder M."/>
            <person name="Bloem J."/>
            <person name="Labutti K."/>
            <person name="Salamov A."/>
            <person name="Andreopoulos B."/>
            <person name="Baker S."/>
            <person name="Barry K."/>
            <person name="Bills G."/>
            <person name="Bluhm B."/>
            <person name="Cannon C."/>
            <person name="Castanera R."/>
            <person name="Culley D."/>
            <person name="Daum C."/>
            <person name="Ezra D."/>
            <person name="Gonzalez J."/>
            <person name="Henrissat B."/>
            <person name="Kuo A."/>
            <person name="Liang C."/>
            <person name="Lipzen A."/>
            <person name="Lutzoni F."/>
            <person name="Magnuson J."/>
            <person name="Mondo S."/>
            <person name="Nolan M."/>
            <person name="Ohm R."/>
            <person name="Pangilinan J."/>
            <person name="Park H.-J."/>
            <person name="Ramirez L."/>
            <person name="Alfaro M."/>
            <person name="Sun H."/>
            <person name="Tritt A."/>
            <person name="Yoshinaga Y."/>
            <person name="Zwiers L.-H."/>
            <person name="Turgeon B."/>
            <person name="Goodwin S."/>
            <person name="Spatafora J."/>
            <person name="Crous P."/>
            <person name="Grigoriev I."/>
        </authorList>
    </citation>
    <scope>NUCLEOTIDE SEQUENCE</scope>
    <source>
        <strain evidence="5">CBS 122681</strain>
    </source>
</reference>
<evidence type="ECO:0000259" key="4">
    <source>
        <dbReference type="PROSITE" id="PS51685"/>
    </source>
</evidence>
<dbReference type="Pfam" id="PF08498">
    <property type="entry name" value="Sterol_MT_C"/>
    <property type="match status" value="1"/>
</dbReference>
<accession>A0A6A6TLM8</accession>
<sequence length="331" mass="37122">MSATATTTGSSFGQTRAYDSGGRYRSTWRNAKLGEITDEERTEREKKAADINESYYDFITDHYESGWGSKFHFSGYQPEEAWAAAAAREEHYIAYMTGIKEGDRVLDVGCGVGGPAREIAVFTGAHITGITINQMQVERGSLYNFDHACSIEAMCHSPDYDKAVSEVFRVLKPGGKFGFADWLVTPKYDDGNEKHRVIRDTIERGGAVPHLQTAKARIASLKKAGFEVLLAKDLALDKSNPIPWWHALDNKHATTVWNGWLMWNLKESVFNVVYKVVGAIHWMGFLHPSRMEALETVAQCVYGCRDGGKEGIFTPMHLFVRRKPENQGEKN</sequence>
<dbReference type="PANTHER" id="PTHR44068:SF1">
    <property type="entry name" value="HYPOTHETICAL LOC100005854"/>
    <property type="match status" value="1"/>
</dbReference>
<dbReference type="OrthoDB" id="540004at2759"/>
<dbReference type="GO" id="GO:0005783">
    <property type="term" value="C:endoplasmic reticulum"/>
    <property type="evidence" value="ECO:0007669"/>
    <property type="project" value="TreeGrafter"/>
</dbReference>
<gene>
    <name evidence="5" type="ORF">K491DRAFT_765167</name>
</gene>
<name>A0A6A6TLM8_9PLEO</name>
<dbReference type="InterPro" id="IPR030384">
    <property type="entry name" value="MeTrfase_SMT"/>
</dbReference>
<evidence type="ECO:0000256" key="1">
    <source>
        <dbReference type="ARBA" id="ARBA00022679"/>
    </source>
</evidence>
<dbReference type="PANTHER" id="PTHR44068">
    <property type="entry name" value="ZGC:194242"/>
    <property type="match status" value="1"/>
</dbReference>
<keyword evidence="1 3" id="KW-0808">Transferase</keyword>
<dbReference type="Proteomes" id="UP000799324">
    <property type="component" value="Unassembled WGS sequence"/>
</dbReference>
<dbReference type="GO" id="GO:0016126">
    <property type="term" value="P:sterol biosynthetic process"/>
    <property type="evidence" value="ECO:0007669"/>
    <property type="project" value="TreeGrafter"/>
</dbReference>
<protein>
    <submittedName>
        <fullName evidence="5">S-adenosyl-L-methionine-dependent methyltransferase</fullName>
    </submittedName>
</protein>
<dbReference type="InterPro" id="IPR013705">
    <property type="entry name" value="Sterol_MeTrfase_C"/>
</dbReference>
<dbReference type="InterPro" id="IPR029063">
    <property type="entry name" value="SAM-dependent_MTases_sf"/>
</dbReference>
<evidence type="ECO:0000313" key="6">
    <source>
        <dbReference type="Proteomes" id="UP000799324"/>
    </source>
</evidence>
<comment type="similarity">
    <text evidence="2 3">Belongs to the class I-like SAM-binding methyltransferase superfamily. Erg6/SMT family.</text>
</comment>
<dbReference type="EMBL" id="MU004296">
    <property type="protein sequence ID" value="KAF2660955.1"/>
    <property type="molecule type" value="Genomic_DNA"/>
</dbReference>
<dbReference type="Pfam" id="PF13489">
    <property type="entry name" value="Methyltransf_23"/>
    <property type="match status" value="1"/>
</dbReference>
<evidence type="ECO:0000256" key="2">
    <source>
        <dbReference type="ARBA" id="ARBA00038188"/>
    </source>
</evidence>
<dbReference type="SUPFAM" id="SSF53335">
    <property type="entry name" value="S-adenosyl-L-methionine-dependent methyltransferases"/>
    <property type="match status" value="1"/>
</dbReference>
<organism evidence="5 6">
    <name type="scientific">Lophiostoma macrostomum CBS 122681</name>
    <dbReference type="NCBI Taxonomy" id="1314788"/>
    <lineage>
        <taxon>Eukaryota</taxon>
        <taxon>Fungi</taxon>
        <taxon>Dikarya</taxon>
        <taxon>Ascomycota</taxon>
        <taxon>Pezizomycotina</taxon>
        <taxon>Dothideomycetes</taxon>
        <taxon>Pleosporomycetidae</taxon>
        <taxon>Pleosporales</taxon>
        <taxon>Lophiostomataceae</taxon>
        <taxon>Lophiostoma</taxon>
    </lineage>
</organism>
<dbReference type="AlphaFoldDB" id="A0A6A6TLM8"/>
<evidence type="ECO:0000313" key="5">
    <source>
        <dbReference type="EMBL" id="KAF2660955.1"/>
    </source>
</evidence>
<dbReference type="Gene3D" id="3.40.50.150">
    <property type="entry name" value="Vaccinia Virus protein VP39"/>
    <property type="match status" value="2"/>
</dbReference>
<keyword evidence="3" id="KW-0949">S-adenosyl-L-methionine</keyword>
<feature type="domain" description="SAM-dependent methyltransferase Erg6/SMT-type" evidence="4">
    <location>
        <begin position="55"/>
        <end position="324"/>
    </location>
</feature>